<dbReference type="GO" id="GO:0005634">
    <property type="term" value="C:nucleus"/>
    <property type="evidence" value="ECO:0007669"/>
    <property type="project" value="TreeGrafter"/>
</dbReference>
<organism evidence="6">
    <name type="scientific">Gongylonema pulchrum</name>
    <dbReference type="NCBI Taxonomy" id="637853"/>
    <lineage>
        <taxon>Eukaryota</taxon>
        <taxon>Metazoa</taxon>
        <taxon>Ecdysozoa</taxon>
        <taxon>Nematoda</taxon>
        <taxon>Chromadorea</taxon>
        <taxon>Rhabditida</taxon>
        <taxon>Spirurina</taxon>
        <taxon>Spiruromorpha</taxon>
        <taxon>Spiruroidea</taxon>
        <taxon>Gongylonematidae</taxon>
        <taxon>Gongylonema</taxon>
    </lineage>
</organism>
<dbReference type="PROSITE" id="PS00108">
    <property type="entry name" value="PROTEIN_KINASE_ST"/>
    <property type="match status" value="1"/>
</dbReference>
<dbReference type="EMBL" id="UYRT01087809">
    <property type="protein sequence ID" value="VDN33020.1"/>
    <property type="molecule type" value="Genomic_DNA"/>
</dbReference>
<dbReference type="InterPro" id="IPR008271">
    <property type="entry name" value="Ser/Thr_kinase_AS"/>
</dbReference>
<keyword evidence="1" id="KW-0547">Nucleotide-binding</keyword>
<feature type="domain" description="Protein kinase" evidence="3">
    <location>
        <begin position="1"/>
        <end position="171"/>
    </location>
</feature>
<dbReference type="SMART" id="SM00220">
    <property type="entry name" value="S_TKc"/>
    <property type="match status" value="1"/>
</dbReference>
<reference evidence="4 5" key="2">
    <citation type="submission" date="2018-11" db="EMBL/GenBank/DDBJ databases">
        <authorList>
            <consortium name="Pathogen Informatics"/>
        </authorList>
    </citation>
    <scope>NUCLEOTIDE SEQUENCE [LARGE SCALE GENOMIC DNA]</scope>
</reference>
<dbReference type="AlphaFoldDB" id="A0A183EDK2"/>
<evidence type="ECO:0000313" key="5">
    <source>
        <dbReference type="Proteomes" id="UP000271098"/>
    </source>
</evidence>
<protein>
    <submittedName>
        <fullName evidence="6">Protein kinase domain-containing protein</fullName>
    </submittedName>
</protein>
<dbReference type="OrthoDB" id="193931at2759"/>
<dbReference type="GO" id="GO:0035556">
    <property type="term" value="P:intracellular signal transduction"/>
    <property type="evidence" value="ECO:0007669"/>
    <property type="project" value="TreeGrafter"/>
</dbReference>
<gene>
    <name evidence="4" type="ORF">GPUH_LOCUS19043</name>
</gene>
<evidence type="ECO:0000313" key="6">
    <source>
        <dbReference type="WBParaSite" id="GPUH_0001906801-mRNA-1"/>
    </source>
</evidence>
<dbReference type="Pfam" id="PF00069">
    <property type="entry name" value="Pkinase"/>
    <property type="match status" value="1"/>
</dbReference>
<dbReference type="GO" id="GO:0005524">
    <property type="term" value="F:ATP binding"/>
    <property type="evidence" value="ECO:0007669"/>
    <property type="project" value="UniProtKB-KW"/>
</dbReference>
<dbReference type="Gene3D" id="1.10.510.10">
    <property type="entry name" value="Transferase(Phosphotransferase) domain 1"/>
    <property type="match status" value="1"/>
</dbReference>
<keyword evidence="5" id="KW-1185">Reference proteome</keyword>
<evidence type="ECO:0000256" key="2">
    <source>
        <dbReference type="ARBA" id="ARBA00022840"/>
    </source>
</evidence>
<dbReference type="GO" id="GO:0004674">
    <property type="term" value="F:protein serine/threonine kinase activity"/>
    <property type="evidence" value="ECO:0007669"/>
    <property type="project" value="TreeGrafter"/>
</dbReference>
<dbReference type="PANTHER" id="PTHR24346:SF51">
    <property type="entry name" value="PAS DOMAIN-CONTAINING SERINE_THREONINE-PROTEIN KINASE"/>
    <property type="match status" value="1"/>
</dbReference>
<evidence type="ECO:0000259" key="3">
    <source>
        <dbReference type="PROSITE" id="PS50011"/>
    </source>
</evidence>
<reference evidence="6" key="1">
    <citation type="submission" date="2016-06" db="UniProtKB">
        <authorList>
            <consortium name="WormBaseParasite"/>
        </authorList>
    </citation>
    <scope>IDENTIFICATION</scope>
</reference>
<dbReference type="PANTHER" id="PTHR24346">
    <property type="entry name" value="MAP/MICROTUBULE AFFINITY-REGULATING KINASE"/>
    <property type="match status" value="1"/>
</dbReference>
<dbReference type="GO" id="GO:0005829">
    <property type="term" value="C:cytosol"/>
    <property type="evidence" value="ECO:0007669"/>
    <property type="project" value="TreeGrafter"/>
</dbReference>
<evidence type="ECO:0000256" key="1">
    <source>
        <dbReference type="ARBA" id="ARBA00022741"/>
    </source>
</evidence>
<accession>A0A183EDK2</accession>
<dbReference type="FunFam" id="1.10.510.10:FF:000351">
    <property type="entry name" value="PAS domain-containing serine/threonine-protein kinase"/>
    <property type="match status" value="1"/>
</dbReference>
<name>A0A183EDK2_9BILA</name>
<sequence length="243" mass="27989">MEKLGCGMDLFEFIDHQPSLDEPLISHIFRQVVSAVAYLHSKNIVHRDVKDENVIIDQNFSCKLIDFGSAAYFGRDIVFSTFCGTMEYCSPEVLSGHKYRGPELEMWSLGILLYTLVFFENPFRSPQETVHAELEFPWEVSEGLFQVIVWLLHRDVHLRATVQDISNHWWTKQPIDLRKYRFQRMLRTCVLNEFLVPERVQFDPPSYASELVNHFKNASTCSSALMIDASPASARNESGVAAH</sequence>
<proteinExistence type="predicted"/>
<evidence type="ECO:0000313" key="4">
    <source>
        <dbReference type="EMBL" id="VDN33020.1"/>
    </source>
</evidence>
<dbReference type="InterPro" id="IPR000719">
    <property type="entry name" value="Prot_kinase_dom"/>
</dbReference>
<dbReference type="Proteomes" id="UP000271098">
    <property type="component" value="Unassembled WGS sequence"/>
</dbReference>
<dbReference type="GO" id="GO:0045719">
    <property type="term" value="P:negative regulation of glycogen biosynthetic process"/>
    <property type="evidence" value="ECO:0007669"/>
    <property type="project" value="TreeGrafter"/>
</dbReference>
<dbReference type="WBParaSite" id="GPUH_0001906801-mRNA-1">
    <property type="protein sequence ID" value="GPUH_0001906801-mRNA-1"/>
    <property type="gene ID" value="GPUH_0001906801"/>
</dbReference>
<dbReference type="PROSITE" id="PS50011">
    <property type="entry name" value="PROTEIN_KINASE_DOM"/>
    <property type="match status" value="1"/>
</dbReference>
<dbReference type="InterPro" id="IPR011009">
    <property type="entry name" value="Kinase-like_dom_sf"/>
</dbReference>
<keyword evidence="2" id="KW-0067">ATP-binding</keyword>
<dbReference type="SUPFAM" id="SSF56112">
    <property type="entry name" value="Protein kinase-like (PK-like)"/>
    <property type="match status" value="1"/>
</dbReference>